<dbReference type="Pfam" id="PF02737">
    <property type="entry name" value="3HCDH_N"/>
    <property type="match status" value="1"/>
</dbReference>
<evidence type="ECO:0000256" key="3">
    <source>
        <dbReference type="ARBA" id="ARBA00049556"/>
    </source>
</evidence>
<dbReference type="InterPro" id="IPR029045">
    <property type="entry name" value="ClpP/crotonase-like_dom_sf"/>
</dbReference>
<dbReference type="EMBL" id="BMKM01000017">
    <property type="protein sequence ID" value="GGE35108.1"/>
    <property type="molecule type" value="Genomic_DNA"/>
</dbReference>
<dbReference type="GO" id="GO:0006635">
    <property type="term" value="P:fatty acid beta-oxidation"/>
    <property type="evidence" value="ECO:0007669"/>
    <property type="project" value="TreeGrafter"/>
</dbReference>
<dbReference type="PANTHER" id="PTHR43612:SF3">
    <property type="entry name" value="TRIFUNCTIONAL ENZYME SUBUNIT ALPHA, MITOCHONDRIAL"/>
    <property type="match status" value="1"/>
</dbReference>
<dbReference type="AlphaFoldDB" id="A0A8H9KXC0"/>
<dbReference type="FunFam" id="3.40.50.720:FF:000009">
    <property type="entry name" value="Fatty oxidation complex, alpha subunit"/>
    <property type="match status" value="1"/>
</dbReference>
<dbReference type="Pfam" id="PF00725">
    <property type="entry name" value="3HCDH"/>
    <property type="match status" value="1"/>
</dbReference>
<keyword evidence="2" id="KW-0520">NAD</keyword>
<dbReference type="Gene3D" id="3.90.226.10">
    <property type="entry name" value="2-enoyl-CoA Hydratase, Chain A, domain 1"/>
    <property type="match status" value="1"/>
</dbReference>
<name>A0A8H9KXC0_9SPHI</name>
<dbReference type="Proteomes" id="UP000614460">
    <property type="component" value="Unassembled WGS sequence"/>
</dbReference>
<comment type="catalytic activity">
    <reaction evidence="3">
        <text>a (3S)-3-hydroxyacyl-CoA + NAD(+) = a 3-oxoacyl-CoA + NADH + H(+)</text>
        <dbReference type="Rhea" id="RHEA:22432"/>
        <dbReference type="ChEBI" id="CHEBI:15378"/>
        <dbReference type="ChEBI" id="CHEBI:57318"/>
        <dbReference type="ChEBI" id="CHEBI:57540"/>
        <dbReference type="ChEBI" id="CHEBI:57945"/>
        <dbReference type="ChEBI" id="CHEBI:90726"/>
        <dbReference type="EC" id="1.1.1.35"/>
    </reaction>
</comment>
<dbReference type="GO" id="GO:0070403">
    <property type="term" value="F:NAD+ binding"/>
    <property type="evidence" value="ECO:0007669"/>
    <property type="project" value="InterPro"/>
</dbReference>
<dbReference type="InterPro" id="IPR006108">
    <property type="entry name" value="3HC_DH_C"/>
</dbReference>
<evidence type="ECO:0000256" key="2">
    <source>
        <dbReference type="ARBA" id="ARBA00023027"/>
    </source>
</evidence>
<feature type="domain" description="3-hydroxyacyl-CoA dehydrogenase C-terminal" evidence="4">
    <location>
        <begin position="484"/>
        <end position="576"/>
    </location>
</feature>
<dbReference type="GO" id="GO:0016509">
    <property type="term" value="F:long-chain (3S)-3-hydroxyacyl-CoA dehydrogenase (NAD+) activity"/>
    <property type="evidence" value="ECO:0007669"/>
    <property type="project" value="TreeGrafter"/>
</dbReference>
<dbReference type="InterPro" id="IPR036291">
    <property type="entry name" value="NAD(P)-bd_dom_sf"/>
</dbReference>
<comment type="caution">
    <text evidence="6">The sequence shown here is derived from an EMBL/GenBank/DDBJ whole genome shotgun (WGS) entry which is preliminary data.</text>
</comment>
<dbReference type="GO" id="GO:0004300">
    <property type="term" value="F:enoyl-CoA hydratase activity"/>
    <property type="evidence" value="ECO:0007669"/>
    <property type="project" value="TreeGrafter"/>
</dbReference>
<protein>
    <submittedName>
        <fullName evidence="6">Fatty oxidation complex subunit alpha</fullName>
    </submittedName>
</protein>
<dbReference type="PANTHER" id="PTHR43612">
    <property type="entry name" value="TRIFUNCTIONAL ENZYME SUBUNIT ALPHA"/>
    <property type="match status" value="1"/>
</dbReference>
<keyword evidence="7" id="KW-1185">Reference proteome</keyword>
<dbReference type="Gene3D" id="1.10.1040.50">
    <property type="match status" value="1"/>
</dbReference>
<dbReference type="SUPFAM" id="SSF52096">
    <property type="entry name" value="ClpP/crotonase"/>
    <property type="match status" value="1"/>
</dbReference>
<dbReference type="RefSeq" id="WP_182498331.1">
    <property type="nucleotide sequence ID" value="NZ_BMKM01000017.1"/>
</dbReference>
<sequence>MSKIKERIKEQISVSKNTEGIYQLRWINVRSKPHDLSLDEYKFCIELLLSVLKKKDCTGLQLILEGKFKSDDYEGLMEAAGKEGFLRKLDHIDELIIELSEIEKSTVVLFDKACTGLAAAFLLLFDRRVGIGSKAKLGFPEGNYGMLTGNGSFTKMMGMLDAELVFDILHSGRLVKPEEALEKGLIDDRISSWEQVQSWLQEDVEKHANYKFKWTIDSESLKTSIDKLNSRSNKPLLFTEVLLSLIQNSVGLNYKEFINREHLAYFGLLTAKETLARVRTFFYAVEEAIDLTKGIELDEIRKVGVIGAGMMGSGIAYEVAKAGIDVVLKDVDLQNAERGRSYSEKVCNKLIELNKMKPEEKPIILERILPTDQVEDLDGSEIIIEAVFEDKKLKAEVIEDSKVYLQQSGVFASNTTSLPIGKLAKSFDDTSRFIGLHFFSPVDRMALVEVIRGKDTSEETLEKALDFVGKLKKIPIVVNDGPAFFTSRIFFYYLLEGITMLLEGVAMERIEEGAKRAGFAVGPLAVLDEISLPLMVHVYEQLPDMSYSQKRVYNYLQRMIKKGRTGRRSSRGFYDYPDNKPKKFYVDPELKDLDSQISDKDIQDRLLCVLALDSYRCLEEGILNYSLDGDLGSVMGLGYPVQTGGVFSYIDMIGIDEFVKSCESFAQYGDEWEIPDSLIKLKEDNFSFYSGFHSNWIED</sequence>
<reference evidence="6" key="1">
    <citation type="journal article" date="2014" name="Int. J. Syst. Evol. Microbiol.">
        <title>Complete genome sequence of Corynebacterium casei LMG S-19264T (=DSM 44701T), isolated from a smear-ripened cheese.</title>
        <authorList>
            <consortium name="US DOE Joint Genome Institute (JGI-PGF)"/>
            <person name="Walter F."/>
            <person name="Albersmeier A."/>
            <person name="Kalinowski J."/>
            <person name="Ruckert C."/>
        </authorList>
    </citation>
    <scope>NUCLEOTIDE SEQUENCE</scope>
    <source>
        <strain evidence="6">CGMCC 1.15966</strain>
    </source>
</reference>
<dbReference type="SUPFAM" id="SSF51735">
    <property type="entry name" value="NAD(P)-binding Rossmann-fold domains"/>
    <property type="match status" value="1"/>
</dbReference>
<reference evidence="6" key="2">
    <citation type="submission" date="2020-09" db="EMBL/GenBank/DDBJ databases">
        <authorList>
            <person name="Sun Q."/>
            <person name="Zhou Y."/>
        </authorList>
    </citation>
    <scope>NUCLEOTIDE SEQUENCE</scope>
    <source>
        <strain evidence="6">CGMCC 1.15966</strain>
    </source>
</reference>
<dbReference type="InterPro" id="IPR006176">
    <property type="entry name" value="3-OHacyl-CoA_DH_NAD-bd"/>
</dbReference>
<organism evidence="6 7">
    <name type="scientific">Sphingobacterium cellulitidis</name>
    <dbReference type="NCBI Taxonomy" id="1768011"/>
    <lineage>
        <taxon>Bacteria</taxon>
        <taxon>Pseudomonadati</taxon>
        <taxon>Bacteroidota</taxon>
        <taxon>Sphingobacteriia</taxon>
        <taxon>Sphingobacteriales</taxon>
        <taxon>Sphingobacteriaceae</taxon>
        <taxon>Sphingobacterium</taxon>
    </lineage>
</organism>
<dbReference type="InterPro" id="IPR050136">
    <property type="entry name" value="FA_oxidation_alpha_subunit"/>
</dbReference>
<dbReference type="Gene3D" id="3.40.50.720">
    <property type="entry name" value="NAD(P)-binding Rossmann-like Domain"/>
    <property type="match status" value="1"/>
</dbReference>
<proteinExistence type="predicted"/>
<accession>A0A8H9KXC0</accession>
<evidence type="ECO:0000259" key="5">
    <source>
        <dbReference type="Pfam" id="PF02737"/>
    </source>
</evidence>
<dbReference type="InterPro" id="IPR008927">
    <property type="entry name" value="6-PGluconate_DH-like_C_sf"/>
</dbReference>
<evidence type="ECO:0000259" key="4">
    <source>
        <dbReference type="Pfam" id="PF00725"/>
    </source>
</evidence>
<gene>
    <name evidence="6" type="ORF">GCM10011516_35880</name>
</gene>
<evidence type="ECO:0000313" key="6">
    <source>
        <dbReference type="EMBL" id="GGE35108.1"/>
    </source>
</evidence>
<evidence type="ECO:0000256" key="1">
    <source>
        <dbReference type="ARBA" id="ARBA00023002"/>
    </source>
</evidence>
<keyword evidence="1" id="KW-0560">Oxidoreductase</keyword>
<dbReference type="SUPFAM" id="SSF48179">
    <property type="entry name" value="6-phosphogluconate dehydrogenase C-terminal domain-like"/>
    <property type="match status" value="2"/>
</dbReference>
<evidence type="ECO:0000313" key="7">
    <source>
        <dbReference type="Proteomes" id="UP000614460"/>
    </source>
</evidence>
<feature type="domain" description="3-hydroxyacyl-CoA dehydrogenase NAD binding" evidence="5">
    <location>
        <begin position="302"/>
        <end position="480"/>
    </location>
</feature>